<comment type="similarity">
    <text evidence="7 14">Belongs to the CobU/CobP family.</text>
</comment>
<feature type="binding site" evidence="16">
    <location>
        <begin position="34"/>
        <end position="36"/>
    </location>
    <ligand>
        <name>GTP</name>
        <dbReference type="ChEBI" id="CHEBI:37565"/>
    </ligand>
</feature>
<evidence type="ECO:0000256" key="11">
    <source>
        <dbReference type="ARBA" id="ARBA00022777"/>
    </source>
</evidence>
<dbReference type="RefSeq" id="WP_095616428.1">
    <property type="nucleotide sequence ID" value="NZ_NSKD01000001.1"/>
</dbReference>
<dbReference type="AlphaFoldDB" id="A0A2A2FC68"/>
<dbReference type="Pfam" id="PF02283">
    <property type="entry name" value="CobU"/>
    <property type="match status" value="1"/>
</dbReference>
<keyword evidence="13 14" id="KW-0342">GTP-binding</keyword>
<dbReference type="PIRSF" id="PIRSF006135">
    <property type="entry name" value="CobU"/>
    <property type="match status" value="1"/>
</dbReference>
<evidence type="ECO:0000256" key="13">
    <source>
        <dbReference type="ARBA" id="ARBA00023134"/>
    </source>
</evidence>
<keyword evidence="8 14" id="KW-0169">Cobalamin biosynthesis</keyword>
<evidence type="ECO:0000256" key="3">
    <source>
        <dbReference type="ARBA" id="ARBA00001522"/>
    </source>
</evidence>
<evidence type="ECO:0000256" key="6">
    <source>
        <dbReference type="ARBA" id="ARBA00005159"/>
    </source>
</evidence>
<evidence type="ECO:0000256" key="16">
    <source>
        <dbReference type="PIRSR" id="PIRSR006135-2"/>
    </source>
</evidence>
<keyword evidence="12 14" id="KW-0067">ATP-binding</keyword>
<dbReference type="GO" id="GO:0008820">
    <property type="term" value="F:cobinamide phosphate guanylyltransferase activity"/>
    <property type="evidence" value="ECO:0007669"/>
    <property type="project" value="UniProtKB-UniRule"/>
</dbReference>
<comment type="pathway">
    <text evidence="6 14">Cofactor biosynthesis; adenosylcobalamin biosynthesis; adenosylcobalamin from cob(II)yrinate a,c-diamide: step 5/7.</text>
</comment>
<dbReference type="UniPathway" id="UPA00148">
    <property type="reaction ID" value="UER00236"/>
</dbReference>
<proteinExistence type="inferred from homology"/>
<dbReference type="SUPFAM" id="SSF52540">
    <property type="entry name" value="P-loop containing nucleoside triphosphate hydrolases"/>
    <property type="match status" value="1"/>
</dbReference>
<evidence type="ECO:0000256" key="10">
    <source>
        <dbReference type="ARBA" id="ARBA00022741"/>
    </source>
</evidence>
<keyword evidence="17" id="KW-0548">Nucleotidyltransferase</keyword>
<sequence>MSNRTLILGGIRSGKSALAEAEAAASGLPVVYVATATADDGEMVDRIARHQQRRPEDWGLDEEPVALGGVLARHREEAPCLLIDCMSLWLGNLLGEEEGALEREREAFLVQLERYPGPLVIVSNEVGLGVIGMDALTRRFCDEMGWLNQALAQRCDQVVLSVAGLPQVLKGSRAGGQSGS</sequence>
<dbReference type="Proteomes" id="UP000218896">
    <property type="component" value="Unassembled WGS sequence"/>
</dbReference>
<evidence type="ECO:0000256" key="2">
    <source>
        <dbReference type="ARBA" id="ARBA00000711"/>
    </source>
</evidence>
<feature type="binding site" evidence="16">
    <location>
        <begin position="9"/>
        <end position="16"/>
    </location>
    <ligand>
        <name>GTP</name>
        <dbReference type="ChEBI" id="CHEBI:37565"/>
    </ligand>
</feature>
<comment type="catalytic activity">
    <reaction evidence="2 14">
        <text>adenosylcob(III)inamide phosphate + GTP + H(+) = adenosylcob(III)inamide-GDP + diphosphate</text>
        <dbReference type="Rhea" id="RHEA:22712"/>
        <dbReference type="ChEBI" id="CHEBI:15378"/>
        <dbReference type="ChEBI" id="CHEBI:33019"/>
        <dbReference type="ChEBI" id="CHEBI:37565"/>
        <dbReference type="ChEBI" id="CHEBI:58502"/>
        <dbReference type="ChEBI" id="CHEBI:60487"/>
        <dbReference type="EC" id="2.7.7.62"/>
    </reaction>
</comment>
<dbReference type="NCBIfam" id="NF004469">
    <property type="entry name" value="PRK05800.1"/>
    <property type="match status" value="1"/>
</dbReference>
<keyword evidence="11 14" id="KW-0418">Kinase</keyword>
<evidence type="ECO:0000256" key="12">
    <source>
        <dbReference type="ARBA" id="ARBA00022840"/>
    </source>
</evidence>
<evidence type="ECO:0000256" key="9">
    <source>
        <dbReference type="ARBA" id="ARBA00022679"/>
    </source>
</evidence>
<evidence type="ECO:0000256" key="4">
    <source>
        <dbReference type="ARBA" id="ARBA00003889"/>
    </source>
</evidence>
<keyword evidence="9 14" id="KW-0808">Transferase</keyword>
<feature type="binding site" evidence="16">
    <location>
        <position position="62"/>
    </location>
    <ligand>
        <name>GTP</name>
        <dbReference type="ChEBI" id="CHEBI:37565"/>
    </ligand>
</feature>
<evidence type="ECO:0000256" key="14">
    <source>
        <dbReference type="PIRNR" id="PIRNR006135"/>
    </source>
</evidence>
<comment type="catalytic activity">
    <reaction evidence="3">
        <text>adenosylcob(III)inamide + GTP = adenosylcob(III)inamide phosphate + GDP + H(+)</text>
        <dbReference type="Rhea" id="RHEA:15765"/>
        <dbReference type="ChEBI" id="CHEBI:2480"/>
        <dbReference type="ChEBI" id="CHEBI:15378"/>
        <dbReference type="ChEBI" id="CHEBI:37565"/>
        <dbReference type="ChEBI" id="CHEBI:58189"/>
        <dbReference type="ChEBI" id="CHEBI:58502"/>
        <dbReference type="EC" id="2.7.1.156"/>
    </reaction>
</comment>
<evidence type="ECO:0000313" key="18">
    <source>
        <dbReference type="Proteomes" id="UP000218896"/>
    </source>
</evidence>
<comment type="caution">
    <text evidence="17">The sequence shown here is derived from an EMBL/GenBank/DDBJ whole genome shotgun (WGS) entry which is preliminary data.</text>
</comment>
<dbReference type="PANTHER" id="PTHR34848">
    <property type="match status" value="1"/>
</dbReference>
<dbReference type="EC" id="2.7.1.156" evidence="14"/>
<evidence type="ECO:0000256" key="7">
    <source>
        <dbReference type="ARBA" id="ARBA00007490"/>
    </source>
</evidence>
<evidence type="ECO:0000256" key="15">
    <source>
        <dbReference type="PIRSR" id="PIRSR006135-1"/>
    </source>
</evidence>
<dbReference type="PANTHER" id="PTHR34848:SF1">
    <property type="entry name" value="BIFUNCTIONAL ADENOSYLCOBALAMIN BIOSYNTHESIS PROTEIN COBU"/>
    <property type="match status" value="1"/>
</dbReference>
<dbReference type="GO" id="GO:0005524">
    <property type="term" value="F:ATP binding"/>
    <property type="evidence" value="ECO:0007669"/>
    <property type="project" value="UniProtKB-UniRule"/>
</dbReference>
<feature type="active site" description="GMP-histidine intermediate" evidence="15">
    <location>
        <position position="50"/>
    </location>
</feature>
<feature type="binding site" evidence="16">
    <location>
        <position position="84"/>
    </location>
    <ligand>
        <name>GTP</name>
        <dbReference type="ChEBI" id="CHEBI:37565"/>
    </ligand>
</feature>
<dbReference type="GO" id="GO:0043752">
    <property type="term" value="F:adenosylcobinamide kinase activity"/>
    <property type="evidence" value="ECO:0007669"/>
    <property type="project" value="UniProtKB-EC"/>
</dbReference>
<dbReference type="GO" id="GO:0009236">
    <property type="term" value="P:cobalamin biosynthetic process"/>
    <property type="evidence" value="ECO:0007669"/>
    <property type="project" value="UniProtKB-UniRule"/>
</dbReference>
<dbReference type="EC" id="2.7.7.62" evidence="14"/>
<dbReference type="CDD" id="cd00544">
    <property type="entry name" value="CobU"/>
    <property type="match status" value="1"/>
</dbReference>
<dbReference type="InterPro" id="IPR003203">
    <property type="entry name" value="CobU/CobP"/>
</dbReference>
<evidence type="ECO:0000256" key="5">
    <source>
        <dbReference type="ARBA" id="ARBA00004692"/>
    </source>
</evidence>
<gene>
    <name evidence="17" type="ORF">CK501_04085</name>
</gene>
<comment type="pathway">
    <text evidence="5 14">Cofactor biosynthesis; adenosylcobalamin biosynthesis; adenosylcobalamin from cob(II)yrinate a,c-diamide: step 6/7.</text>
</comment>
<evidence type="ECO:0000256" key="8">
    <source>
        <dbReference type="ARBA" id="ARBA00022573"/>
    </source>
</evidence>
<protein>
    <recommendedName>
        <fullName evidence="14">Bifunctional adenosylcobalamin biosynthesis protein</fullName>
        <ecNumber evidence="14">2.7.1.156</ecNumber>
        <ecNumber evidence="14">2.7.7.62</ecNumber>
    </recommendedName>
</protein>
<comment type="function">
    <text evidence="4 14">Catalyzes ATP-dependent phosphorylation of adenosylcobinamide and addition of GMP to adenosylcobinamide phosphate.</text>
</comment>
<dbReference type="GO" id="GO:0005525">
    <property type="term" value="F:GTP binding"/>
    <property type="evidence" value="ECO:0007669"/>
    <property type="project" value="UniProtKB-UniRule"/>
</dbReference>
<keyword evidence="18" id="KW-1185">Reference proteome</keyword>
<accession>A0A2A2FC68</accession>
<organism evidence="17 18">
    <name type="scientific">Halovibrio salipaludis</name>
    <dbReference type="NCBI Taxonomy" id="2032626"/>
    <lineage>
        <taxon>Bacteria</taxon>
        <taxon>Pseudomonadati</taxon>
        <taxon>Pseudomonadota</taxon>
        <taxon>Gammaproteobacteria</taxon>
        <taxon>Oceanospirillales</taxon>
        <taxon>Halomonadaceae</taxon>
        <taxon>Halovibrio</taxon>
    </lineage>
</organism>
<keyword evidence="10 14" id="KW-0547">Nucleotide-binding</keyword>
<evidence type="ECO:0000313" key="17">
    <source>
        <dbReference type="EMBL" id="PAU82334.1"/>
    </source>
</evidence>
<comment type="catalytic activity">
    <reaction evidence="1 14">
        <text>adenosylcob(III)inamide + ATP = adenosylcob(III)inamide phosphate + ADP + H(+)</text>
        <dbReference type="Rhea" id="RHEA:15769"/>
        <dbReference type="ChEBI" id="CHEBI:2480"/>
        <dbReference type="ChEBI" id="CHEBI:15378"/>
        <dbReference type="ChEBI" id="CHEBI:30616"/>
        <dbReference type="ChEBI" id="CHEBI:58502"/>
        <dbReference type="ChEBI" id="CHEBI:456216"/>
        <dbReference type="EC" id="2.7.1.156"/>
    </reaction>
</comment>
<dbReference type="Gene3D" id="3.40.50.300">
    <property type="entry name" value="P-loop containing nucleotide triphosphate hydrolases"/>
    <property type="match status" value="1"/>
</dbReference>
<evidence type="ECO:0000256" key="1">
    <source>
        <dbReference type="ARBA" id="ARBA00000312"/>
    </source>
</evidence>
<dbReference type="InterPro" id="IPR027417">
    <property type="entry name" value="P-loop_NTPase"/>
</dbReference>
<dbReference type="EMBL" id="NSKD01000001">
    <property type="protein sequence ID" value="PAU82334.1"/>
    <property type="molecule type" value="Genomic_DNA"/>
</dbReference>
<name>A0A2A2FC68_9GAMM</name>
<dbReference type="OrthoDB" id="9788370at2"/>
<reference evidence="17 18" key="1">
    <citation type="submission" date="2017-08" db="EMBL/GenBank/DDBJ databases">
        <title>Halovibrio sewagensis sp. nov., isolated from wastewater of high salinity.</title>
        <authorList>
            <person name="Dong X."/>
            <person name="Zhang G."/>
        </authorList>
    </citation>
    <scope>NUCLEOTIDE SEQUENCE [LARGE SCALE GENOMIC DNA]</scope>
    <source>
        <strain evidence="17 18">YL5-2</strain>
    </source>
</reference>